<protein>
    <submittedName>
        <fullName evidence="1">Ava_C0101 and related proteins</fullName>
    </submittedName>
</protein>
<evidence type="ECO:0000313" key="1">
    <source>
        <dbReference type="EMBL" id="CAA9381585.1"/>
    </source>
</evidence>
<reference evidence="1" key="1">
    <citation type="submission" date="2020-02" db="EMBL/GenBank/DDBJ databases">
        <authorList>
            <person name="Meier V. D."/>
        </authorList>
    </citation>
    <scope>NUCLEOTIDE SEQUENCE</scope>
    <source>
        <strain evidence="1">AVDCRST_MAG74</strain>
    </source>
</reference>
<accession>A0A6J4N977</accession>
<sequence length="311" mass="35519">MNPENSTAFGEENAFPPLPLDEWKATKNTLHLYLQIVGKIRLKLFPRQNHWWHVPFYVSPRGLTTRPIPYGFGNFEIEFDFVKHALVISRHDGERKSFAIEDGLTVADFYRQTFESLAALGIETKIWAVPYEAASHTPFAADTENKSYDKEYVERFHRITVSVNNILEEFRGRFTGKSTPVHLFWHSFDLALTRFSGKPAPVKKEAGTVEREAYSHEVISFGFWAGDDNVPAPAFYSYTAPEPEKLTDEKLNPAAAMWNTDKGAMAILMYDDARKADSPRETILDFLESAYQAGAKRAGWDLEQFKVKPLK</sequence>
<dbReference type="Pfam" id="PF19459">
    <property type="entry name" value="DUF5996"/>
    <property type="match status" value="1"/>
</dbReference>
<dbReference type="AlphaFoldDB" id="A0A6J4N977"/>
<organism evidence="1">
    <name type="scientific">uncultured Pyrinomonadaceae bacterium</name>
    <dbReference type="NCBI Taxonomy" id="2283094"/>
    <lineage>
        <taxon>Bacteria</taxon>
        <taxon>Pseudomonadati</taxon>
        <taxon>Acidobacteriota</taxon>
        <taxon>Blastocatellia</taxon>
        <taxon>Blastocatellales</taxon>
        <taxon>Pyrinomonadaceae</taxon>
        <taxon>environmental samples</taxon>
    </lineage>
</organism>
<name>A0A6J4N977_9BACT</name>
<dbReference type="InterPro" id="IPR046038">
    <property type="entry name" value="DUF5996"/>
</dbReference>
<dbReference type="EMBL" id="CADCUR010000031">
    <property type="protein sequence ID" value="CAA9381585.1"/>
    <property type="molecule type" value="Genomic_DNA"/>
</dbReference>
<gene>
    <name evidence="1" type="ORF">AVDCRST_MAG74-413</name>
</gene>
<proteinExistence type="predicted"/>